<gene>
    <name evidence="2" type="primary">LOC110973281</name>
</gene>
<dbReference type="InterPro" id="IPR036691">
    <property type="entry name" value="Endo/exonu/phosph_ase_sf"/>
</dbReference>
<dbReference type="RefSeq" id="XP_022079664.1">
    <property type="nucleotide sequence ID" value="XM_022223972.1"/>
</dbReference>
<name>A0A8B7XFW2_ACAPL</name>
<evidence type="ECO:0000313" key="2">
    <source>
        <dbReference type="RefSeq" id="XP_022079664.1"/>
    </source>
</evidence>
<reference evidence="2" key="1">
    <citation type="submission" date="2025-08" db="UniProtKB">
        <authorList>
            <consortium name="RefSeq"/>
        </authorList>
    </citation>
    <scope>IDENTIFICATION</scope>
</reference>
<accession>A0A8B7XFW2</accession>
<dbReference type="GeneID" id="110973281"/>
<dbReference type="PANTHER" id="PTHR47027:SF20">
    <property type="entry name" value="REVERSE TRANSCRIPTASE-LIKE PROTEIN WITH RNA-DIRECTED DNA POLYMERASE DOMAIN"/>
    <property type="match status" value="1"/>
</dbReference>
<dbReference type="PANTHER" id="PTHR47027">
    <property type="entry name" value="REVERSE TRANSCRIPTASE DOMAIN-CONTAINING PROTEIN"/>
    <property type="match status" value="1"/>
</dbReference>
<dbReference type="OMA" id="AIMRISW"/>
<protein>
    <submittedName>
        <fullName evidence="2">Uncharacterized protein LOC110973281</fullName>
    </submittedName>
</protein>
<dbReference type="OrthoDB" id="425014at2759"/>
<dbReference type="SUPFAM" id="SSF56219">
    <property type="entry name" value="DNase I-like"/>
    <property type="match status" value="1"/>
</dbReference>
<dbReference type="KEGG" id="aplc:110973281"/>
<evidence type="ECO:0000313" key="1">
    <source>
        <dbReference type="Proteomes" id="UP000694845"/>
    </source>
</evidence>
<dbReference type="Proteomes" id="UP000694845">
    <property type="component" value="Unplaced"/>
</dbReference>
<dbReference type="AlphaFoldDB" id="A0A8B7XFW2"/>
<proteinExistence type="predicted"/>
<organism evidence="1 2">
    <name type="scientific">Acanthaster planci</name>
    <name type="common">Crown-of-thorns starfish</name>
    <dbReference type="NCBI Taxonomy" id="133434"/>
    <lineage>
        <taxon>Eukaryota</taxon>
        <taxon>Metazoa</taxon>
        <taxon>Echinodermata</taxon>
        <taxon>Eleutherozoa</taxon>
        <taxon>Asterozoa</taxon>
        <taxon>Asteroidea</taxon>
        <taxon>Valvatacea</taxon>
        <taxon>Valvatida</taxon>
        <taxon>Acanthasteridae</taxon>
        <taxon>Acanthaster</taxon>
    </lineage>
</organism>
<keyword evidence="1" id="KW-1185">Reference proteome</keyword>
<sequence>MTHDPVHIAAFYYQLKDVLQNTPSTDTVVVFGDFNARANATKMYNQEPPRLGLTIHTRKTKVMLLPHRHTVYADPELSLDGNQLQDFKLCTALPTSAEQSNSLDKEVERSISAATTACGKLQSKIWKKHYTWLTTKCKVYRAVVLTCLLYSSKTYILYRRHKRLQLVYMYQLRHLLKIHWQDRISDVEVRRRTGIPSVAALLKQSRLQWSSHVVRMEDSWLPKAVFFVANDAPTMNDTVEVVILQEREGVGGDRDVHS</sequence>